<sequence>MCCLLFCAVCVPSRIFWYRQSSSGGKIICSWCQWCVSFATGLYTATQPLLASTLVTTVRLRRNSARHGAAQRAAIFALCISASSFMTPKPLHRYLLSGGWRTAATSRPCAAYLPIAVLMRAFMSRSNARALSCASVRAFAYYVLVLRYRCIFFAFCGRISARAVAALLAQPGWWCFNAFSLRSRDGTKYYLASLLPLFSCVCAIGYLWLSCGISIASGRRISAATNATCYLISPAAVWLVTGK</sequence>
<organism evidence="2 3">
    <name type="scientific">Araneus ventricosus</name>
    <name type="common">Orbweaver spider</name>
    <name type="synonym">Epeira ventricosa</name>
    <dbReference type="NCBI Taxonomy" id="182803"/>
    <lineage>
        <taxon>Eukaryota</taxon>
        <taxon>Metazoa</taxon>
        <taxon>Ecdysozoa</taxon>
        <taxon>Arthropoda</taxon>
        <taxon>Chelicerata</taxon>
        <taxon>Arachnida</taxon>
        <taxon>Araneae</taxon>
        <taxon>Araneomorphae</taxon>
        <taxon>Entelegynae</taxon>
        <taxon>Araneoidea</taxon>
        <taxon>Araneidae</taxon>
        <taxon>Araneus</taxon>
    </lineage>
</organism>
<keyword evidence="3" id="KW-1185">Reference proteome</keyword>
<reference evidence="2 3" key="1">
    <citation type="journal article" date="2019" name="Sci. Rep.">
        <title>Orb-weaving spider Araneus ventricosus genome elucidates the spidroin gene catalogue.</title>
        <authorList>
            <person name="Kono N."/>
            <person name="Nakamura H."/>
            <person name="Ohtoshi R."/>
            <person name="Moran D.A.P."/>
            <person name="Shinohara A."/>
            <person name="Yoshida Y."/>
            <person name="Fujiwara M."/>
            <person name="Mori M."/>
            <person name="Tomita M."/>
            <person name="Arakawa K."/>
        </authorList>
    </citation>
    <scope>NUCLEOTIDE SEQUENCE [LARGE SCALE GENOMIC DNA]</scope>
</reference>
<keyword evidence="1" id="KW-0812">Transmembrane</keyword>
<comment type="caution">
    <text evidence="2">The sequence shown here is derived from an EMBL/GenBank/DDBJ whole genome shotgun (WGS) entry which is preliminary data.</text>
</comment>
<dbReference type="AlphaFoldDB" id="A0A4Y2DRH3"/>
<evidence type="ECO:0000313" key="2">
    <source>
        <dbReference type="EMBL" id="GBM18616.1"/>
    </source>
</evidence>
<proteinExistence type="predicted"/>
<name>A0A4Y2DRH3_ARAVE</name>
<keyword evidence="1" id="KW-0472">Membrane</keyword>
<evidence type="ECO:0000313" key="3">
    <source>
        <dbReference type="Proteomes" id="UP000499080"/>
    </source>
</evidence>
<protein>
    <submittedName>
        <fullName evidence="2">Uncharacterized protein</fullName>
    </submittedName>
</protein>
<feature type="transmembrane region" description="Helical" evidence="1">
    <location>
        <begin position="189"/>
        <end position="209"/>
    </location>
</feature>
<dbReference type="EMBL" id="BGPR01000407">
    <property type="protein sequence ID" value="GBM18616.1"/>
    <property type="molecule type" value="Genomic_DNA"/>
</dbReference>
<keyword evidence="1" id="KW-1133">Transmembrane helix</keyword>
<gene>
    <name evidence="2" type="ORF">AVEN_110282_1</name>
</gene>
<dbReference type="Proteomes" id="UP000499080">
    <property type="component" value="Unassembled WGS sequence"/>
</dbReference>
<evidence type="ECO:0000256" key="1">
    <source>
        <dbReference type="SAM" id="Phobius"/>
    </source>
</evidence>
<accession>A0A4Y2DRH3</accession>
<feature type="transmembrane region" description="Helical" evidence="1">
    <location>
        <begin position="221"/>
        <end position="240"/>
    </location>
</feature>